<reference evidence="2" key="1">
    <citation type="submission" date="2016-12" db="EMBL/GenBank/DDBJ databases">
        <title>Comparative genomics of four Isosphaeraceae planctomycetes: a common pool of plasmids and glycoside hydrolase genes.</title>
        <authorList>
            <person name="Ivanova A."/>
        </authorList>
    </citation>
    <scope>NUCLEOTIDE SEQUENCE [LARGE SCALE GENOMIC DNA]</scope>
    <source>
        <strain evidence="2">PX4</strain>
    </source>
</reference>
<accession>A0A1U7CIE8</accession>
<sequence>MPEFDPERWLRFVRFPAFTRDWDRLGLSGEDLRQLELVILENPTRPPVVQGTGGLRKIRFAGRGSARGKSGAYRVCYVVYPDFGVIALVVVFGKKEKDDLSPADRRAVAVVIGAFREELEAEFRRDQARDPGQEQGGR</sequence>
<evidence type="ECO:0000313" key="2">
    <source>
        <dbReference type="Proteomes" id="UP000186309"/>
    </source>
</evidence>
<keyword evidence="2" id="KW-1185">Reference proteome</keyword>
<dbReference type="AlphaFoldDB" id="A0A1U7CIE8"/>
<protein>
    <submittedName>
        <fullName evidence="1">Toxin HigB-2</fullName>
    </submittedName>
</protein>
<proteinExistence type="predicted"/>
<dbReference type="RefSeq" id="WP_076342992.1">
    <property type="nucleotide sequence ID" value="NZ_CP019082.1"/>
</dbReference>
<dbReference type="Proteomes" id="UP000186309">
    <property type="component" value="Chromosome"/>
</dbReference>
<dbReference type="KEGG" id="pbor:BSF38_00116"/>
<dbReference type="EMBL" id="CP019082">
    <property type="protein sequence ID" value="APW58715.1"/>
    <property type="molecule type" value="Genomic_DNA"/>
</dbReference>
<dbReference type="STRING" id="1387353.BSF38_00116"/>
<dbReference type="OrthoDB" id="197283at2"/>
<organism evidence="1 2">
    <name type="scientific">Paludisphaera borealis</name>
    <dbReference type="NCBI Taxonomy" id="1387353"/>
    <lineage>
        <taxon>Bacteria</taxon>
        <taxon>Pseudomonadati</taxon>
        <taxon>Planctomycetota</taxon>
        <taxon>Planctomycetia</taxon>
        <taxon>Isosphaerales</taxon>
        <taxon>Isosphaeraceae</taxon>
        <taxon>Paludisphaera</taxon>
    </lineage>
</organism>
<evidence type="ECO:0000313" key="1">
    <source>
        <dbReference type="EMBL" id="APW58715.1"/>
    </source>
</evidence>
<gene>
    <name evidence="1" type="primary">higB-2</name>
    <name evidence="1" type="ORF">BSF38_00116</name>
</gene>
<name>A0A1U7CIE8_9BACT</name>